<keyword evidence="2" id="KW-1185">Reference proteome</keyword>
<dbReference type="HOGENOM" id="CLU_217356_0_0_1"/>
<evidence type="ECO:0000313" key="1">
    <source>
        <dbReference type="EMBL" id="CBI23443.3"/>
    </source>
</evidence>
<dbReference type="eggNOG" id="KOG4666">
    <property type="taxonomic scope" value="Eukaryota"/>
</dbReference>
<dbReference type="Proteomes" id="UP000009183">
    <property type="component" value="Chromosome 16, unordered"/>
</dbReference>
<sequence length="46" mass="5049">MGKLYANNVRKLMASEGNMILLDIGLVEKQIYHSTLNGNNSLPSVT</sequence>
<reference evidence="2" key="1">
    <citation type="journal article" date="2007" name="Nature">
        <title>The grapevine genome sequence suggests ancestral hexaploidization in major angiosperm phyla.</title>
        <authorList>
            <consortium name="The French-Italian Public Consortium for Grapevine Genome Characterization."/>
            <person name="Jaillon O."/>
            <person name="Aury J.-M."/>
            <person name="Noel B."/>
            <person name="Policriti A."/>
            <person name="Clepet C."/>
            <person name="Casagrande A."/>
            <person name="Choisne N."/>
            <person name="Aubourg S."/>
            <person name="Vitulo N."/>
            <person name="Jubin C."/>
            <person name="Vezzi A."/>
            <person name="Legeai F."/>
            <person name="Hugueney P."/>
            <person name="Dasilva C."/>
            <person name="Horner D."/>
            <person name="Mica E."/>
            <person name="Jublot D."/>
            <person name="Poulain J."/>
            <person name="Bruyere C."/>
            <person name="Billault A."/>
            <person name="Segurens B."/>
            <person name="Gouyvenoux M."/>
            <person name="Ugarte E."/>
            <person name="Cattonaro F."/>
            <person name="Anthouard V."/>
            <person name="Vico V."/>
            <person name="Del Fabbro C."/>
            <person name="Alaux M."/>
            <person name="Di Gaspero G."/>
            <person name="Dumas V."/>
            <person name="Felice N."/>
            <person name="Paillard S."/>
            <person name="Juman I."/>
            <person name="Moroldo M."/>
            <person name="Scalabrin S."/>
            <person name="Canaguier A."/>
            <person name="Le Clainche I."/>
            <person name="Malacrida G."/>
            <person name="Durand E."/>
            <person name="Pesole G."/>
            <person name="Laucou V."/>
            <person name="Chatelet P."/>
            <person name="Merdinoglu D."/>
            <person name="Delledonne M."/>
            <person name="Pezzotti M."/>
            <person name="Lecharny A."/>
            <person name="Scarpelli C."/>
            <person name="Artiguenave F."/>
            <person name="Pe M.E."/>
            <person name="Valle G."/>
            <person name="Morgante M."/>
            <person name="Caboche M."/>
            <person name="Adam-Blondon A.-F."/>
            <person name="Weissenbach J."/>
            <person name="Quetier F."/>
            <person name="Wincker P."/>
        </authorList>
    </citation>
    <scope>NUCLEOTIDE SEQUENCE [LARGE SCALE GENOMIC DNA]</scope>
    <source>
        <strain evidence="2">cv. Pinot noir / PN40024</strain>
    </source>
</reference>
<name>D7SYY6_VITVI</name>
<accession>D7SYY6</accession>
<dbReference type="InParanoid" id="D7SYY6"/>
<gene>
    <name evidence="1" type="ordered locus">VIT_16s0039g01270</name>
</gene>
<organism evidence="1 2">
    <name type="scientific">Vitis vinifera</name>
    <name type="common">Grape</name>
    <dbReference type="NCBI Taxonomy" id="29760"/>
    <lineage>
        <taxon>Eukaryota</taxon>
        <taxon>Viridiplantae</taxon>
        <taxon>Streptophyta</taxon>
        <taxon>Embryophyta</taxon>
        <taxon>Tracheophyta</taxon>
        <taxon>Spermatophyta</taxon>
        <taxon>Magnoliopsida</taxon>
        <taxon>eudicotyledons</taxon>
        <taxon>Gunneridae</taxon>
        <taxon>Pentapetalae</taxon>
        <taxon>rosids</taxon>
        <taxon>Vitales</taxon>
        <taxon>Vitaceae</taxon>
        <taxon>Viteae</taxon>
        <taxon>Vitis</taxon>
    </lineage>
</organism>
<dbReference type="PaxDb" id="29760-VIT_16s0039g01270.t01"/>
<proteinExistence type="predicted"/>
<evidence type="ECO:0000313" key="2">
    <source>
        <dbReference type="Proteomes" id="UP000009183"/>
    </source>
</evidence>
<dbReference type="STRING" id="29760.D7SYY6"/>
<protein>
    <submittedName>
        <fullName evidence="1">Uncharacterized protein</fullName>
    </submittedName>
</protein>
<dbReference type="EMBL" id="FN595265">
    <property type="protein sequence ID" value="CBI23443.3"/>
    <property type="molecule type" value="Genomic_DNA"/>
</dbReference>
<dbReference type="AlphaFoldDB" id="D7SYY6"/>